<gene>
    <name evidence="2" type="ORF">ABV298_24345</name>
</gene>
<proteinExistence type="predicted"/>
<name>A0AAU8FFX5_9BACT</name>
<reference evidence="2" key="1">
    <citation type="submission" date="2024-06" db="EMBL/GenBank/DDBJ databases">
        <title>Sequencing and assembly of the genome of Dyadobacter sp. strain 676, a symbiont of Cyamopsis tetragonoloba.</title>
        <authorList>
            <person name="Guro P."/>
            <person name="Sazanova A."/>
            <person name="Kuznetsova I."/>
            <person name="Belimov A."/>
            <person name="Safronova V."/>
        </authorList>
    </citation>
    <scope>NUCLEOTIDE SEQUENCE</scope>
    <source>
        <strain evidence="2">676</strain>
    </source>
</reference>
<protein>
    <submittedName>
        <fullName evidence="2">T9SS type A sorting domain-containing protein</fullName>
    </submittedName>
</protein>
<dbReference type="InterPro" id="IPR026444">
    <property type="entry name" value="Secre_tail"/>
</dbReference>
<dbReference type="RefSeq" id="WP_353718746.1">
    <property type="nucleotide sequence ID" value="NZ_CP159289.1"/>
</dbReference>
<organism evidence="2">
    <name type="scientific">Dyadobacter sp. 676</name>
    <dbReference type="NCBI Taxonomy" id="3088362"/>
    <lineage>
        <taxon>Bacteria</taxon>
        <taxon>Pseudomonadati</taxon>
        <taxon>Bacteroidota</taxon>
        <taxon>Cytophagia</taxon>
        <taxon>Cytophagales</taxon>
        <taxon>Spirosomataceae</taxon>
        <taxon>Dyadobacter</taxon>
    </lineage>
</organism>
<dbReference type="NCBIfam" id="TIGR04183">
    <property type="entry name" value="Por_Secre_tail"/>
    <property type="match status" value="1"/>
</dbReference>
<dbReference type="Pfam" id="PF18962">
    <property type="entry name" value="Por_Secre_tail"/>
    <property type="match status" value="1"/>
</dbReference>
<dbReference type="EMBL" id="CP159289">
    <property type="protein sequence ID" value="XCH23420.1"/>
    <property type="molecule type" value="Genomic_DNA"/>
</dbReference>
<feature type="domain" description="Secretion system C-terminal sorting" evidence="1">
    <location>
        <begin position="1708"/>
        <end position="1779"/>
    </location>
</feature>
<evidence type="ECO:0000313" key="2">
    <source>
        <dbReference type="EMBL" id="XCH23420.1"/>
    </source>
</evidence>
<dbReference type="InterPro" id="IPR006626">
    <property type="entry name" value="PbH1"/>
</dbReference>
<accession>A0AAU8FFX5</accession>
<dbReference type="SMART" id="SM00710">
    <property type="entry name" value="PbH1"/>
    <property type="match status" value="9"/>
</dbReference>
<evidence type="ECO:0000259" key="1">
    <source>
        <dbReference type="Pfam" id="PF18962"/>
    </source>
</evidence>
<sequence length="1781" mass="189520">MIGYIHYNHQSAGIDLNHFTSTHQGSNSGSYYWTYSNPTQGIKSAADVHSNITIVGNTIDNCFFGIRVTDGYLISGANAFAGTGLVIGRAGEGNTITNFGPASGVAYGGTYHAAVAGISVGGQKDFSIEHNNVSGATGGTISDNLRSIAGIWAGMSTGGGFALPRTATGLFRINNNTISNIDLTTNTTASLKYAFGIIFAANDDATERAKPAGNIEINNNNISNLKGRTGDVVGINSYWYADAPTVTLNTWRREGFQNGNNVSITGNTITGLSRLSHVRSGLLSAINWKHSSKNLYINGNNISNFVLGNTTNTPIALTAGMHLIYTYSYLNLVTRDLLEIKNNNITNNDILAPAGARNPVSASMIFAQSGGISSIVQSNTISGNELYNAANSNSVFHTDLIRVQGKPRTGPSTVTIDNNQLTDNVRTGLYASSGYGYQAQFRGIVADYTGALQTKIISNNLIENMSQTANAANHAYSYSMIRGIYTKGSYTIGHNVSIFKNTIRNLSGMVAASSKLIGIYDNVYDKYPLAGIAAEYYNKLDIYGNNITNLDAGTLSTGYQADGNYATGPVGITTFSPYVDYNTTQNIYNNFISELKAPAMRSRLAINGIIISGSIFRSNIYHNTIVLGAADGGSAGALTSTATSFGVTGILIASYYYNTKTYLTDYRNNIVHVNAIAKGTAANMAVRNFSVTAAKKVPLGTAKTSSGNVYFVNAAPANYIYGQGSVYNAAGTGGIRNSFAFGGATANAANYLVNDPDFNIACGIYKTFMAGADKESYAELDPVNNTTPKPSPFVNSGSAPDNLKITSGATSAVFNAKYIGTPVNVNQDYFGVGRGTGKVTAGAHETSGIIAPYIAGVIAFDYKPINDSICGGNKPLKVTITPPDGQMIATGAKAPRLYYRRVYNNAAYAAVDANVMPANAAANSASGPSGWRWVNPTGNNGNDYDFTIDLSILRSATVTNPVYTIEYFVIAETSDGTVCSWTSGDWSANVASTCPGTVELESYPVPPVPLDPLATTLDDNSVQDNYTIFRGQDLNRGIELVNNGSSVKYFGTGAPTPNTAAATTCIGGEIKAIAHYYVNATGDYAVGSQWQFQVANDAAFTNGLETFNQGDSIFTYTMAAAGTKYVRAFMVCGGTPVPNTNTAYASVTASETPVNTSAIADKNSCVGVAQSSTLTSTANPANMGRFYWLTSPKSKVFNVAPVNNTTGTATLNVTPDTTAHSGQWKSYVTSSTASVLGDQGYRTSQLDGTESGKFDIGSGVKLSVNSFVKLNSVKIKDVDDEDNTPSHDDFFIRLYSADGFLLYSFTNTANIADGATITATLPNWYIAPGEYLLVLEVADPSATFTNSLAFATPDFPISSPATTTPAFQVTGGVSDLAYDSESGMFSYSETTDYNYFFDLNVNSYCTSNPTTFNWTINPASCCASSPLAGVIADGTVSAELATNNCKFINGWYYYFDPAAPSKLLAAVDPNGNTFNPASVVIYNTGTSSDADHLETDGSTKTAEVMPYMLQIVQDGTLSTNGGVKVRMFYPAAQKAIIDAYPYKTWFKLSGSKQDVLDNLTVDDVVGKDSLVASSTGLENGIPYVQFDGIQIFSTFGFLGSKTNPLPVTLVSFKVSKEGSTASLNWQTTEETNSKVFEVQRSADGKKWTAIGTRQAKGESNVLVTYSFTDDRPLGGRSFYRLKMIDFDDTFTYSRIQSINFADEISIEIYPNPAAEKVNIKANDLSGISQVEIVAASGVKVYQSDKVLSGSIDVKHLPAGMYLLVLKGIDGTRSTHKLVIRR</sequence>